<dbReference type="AlphaFoldDB" id="A0A210PXG8"/>
<dbReference type="Proteomes" id="UP000242188">
    <property type="component" value="Unassembled WGS sequence"/>
</dbReference>
<protein>
    <submittedName>
        <fullName evidence="4">Cholesterol 24-hydroxylase</fullName>
    </submittedName>
</protein>
<evidence type="ECO:0000313" key="4">
    <source>
        <dbReference type="EMBL" id="OWF41183.1"/>
    </source>
</evidence>
<dbReference type="PANTHER" id="PTHR24293">
    <property type="entry name" value="CYTOCHROME P450 FAMILY 46 SUBFAMILY A"/>
    <property type="match status" value="1"/>
</dbReference>
<dbReference type="InterPro" id="IPR017972">
    <property type="entry name" value="Cyt_P450_CS"/>
</dbReference>
<dbReference type="GO" id="GO:0020037">
    <property type="term" value="F:heme binding"/>
    <property type="evidence" value="ECO:0007669"/>
    <property type="project" value="InterPro"/>
</dbReference>
<dbReference type="PANTHER" id="PTHR24293:SF0">
    <property type="entry name" value="CYP46A1 PROTEIN-RELATED"/>
    <property type="match status" value="1"/>
</dbReference>
<keyword evidence="2 3" id="KW-0349">Heme</keyword>
<dbReference type="InterPro" id="IPR001128">
    <property type="entry name" value="Cyt_P450"/>
</dbReference>
<sequence>MVAAGGIMDDYLIEISKTHGPVFRLCMWHQVVVFVSDPECIKDVLVTGNHPKSKRMYSRLSNMFGTRFIGRGIETEVDNKIWVLQRIQLDQWFKPHYIRQLASEFNEFADRFVEYLETKANGKTEIHMLDTFNKLAMHLLYKVASSIDLGPLTDENHPFVTKMKTTITGFATLLSDPLVAINPFKWRFRRDVRDAIKYIRQSARQMMTDRNVAKRNGDYVPHDLLEYIMELKEKHPSKMTDEILLDNFLTFLLAGQETTAATLSFIIILLAKNPECYKKLQKEIDDNIGAVSVVTLNELEKLPYLDMVLKETLRLYPVVKVSFRETTTDYKLGGHHIPAGTDMVISFYATSRSEQNIRQPLDFLPERFDNDSSERISKYAVTPFSAGPHTCIGKKYAEMEMKIIIAKIMQNFDFELIPGQTSEVQGNVFIQPKSEVKCFLRPRKTVSA</sequence>
<dbReference type="PROSITE" id="PS00086">
    <property type="entry name" value="CYTOCHROME_P450"/>
    <property type="match status" value="1"/>
</dbReference>
<keyword evidence="2 3" id="KW-0479">Metal-binding</keyword>
<accession>A0A210PXG8</accession>
<proteinExistence type="inferred from homology"/>
<dbReference type="InterPro" id="IPR002401">
    <property type="entry name" value="Cyt_P450_E_grp-I"/>
</dbReference>
<dbReference type="OrthoDB" id="6065449at2759"/>
<evidence type="ECO:0000256" key="1">
    <source>
        <dbReference type="ARBA" id="ARBA00010617"/>
    </source>
</evidence>
<reference evidence="4 5" key="1">
    <citation type="journal article" date="2017" name="Nat. Ecol. Evol.">
        <title>Scallop genome provides insights into evolution of bilaterian karyotype and development.</title>
        <authorList>
            <person name="Wang S."/>
            <person name="Zhang J."/>
            <person name="Jiao W."/>
            <person name="Li J."/>
            <person name="Xun X."/>
            <person name="Sun Y."/>
            <person name="Guo X."/>
            <person name="Huan P."/>
            <person name="Dong B."/>
            <person name="Zhang L."/>
            <person name="Hu X."/>
            <person name="Sun X."/>
            <person name="Wang J."/>
            <person name="Zhao C."/>
            <person name="Wang Y."/>
            <person name="Wang D."/>
            <person name="Huang X."/>
            <person name="Wang R."/>
            <person name="Lv J."/>
            <person name="Li Y."/>
            <person name="Zhang Z."/>
            <person name="Liu B."/>
            <person name="Lu W."/>
            <person name="Hui Y."/>
            <person name="Liang J."/>
            <person name="Zhou Z."/>
            <person name="Hou R."/>
            <person name="Li X."/>
            <person name="Liu Y."/>
            <person name="Li H."/>
            <person name="Ning X."/>
            <person name="Lin Y."/>
            <person name="Zhao L."/>
            <person name="Xing Q."/>
            <person name="Dou J."/>
            <person name="Li Y."/>
            <person name="Mao J."/>
            <person name="Guo H."/>
            <person name="Dou H."/>
            <person name="Li T."/>
            <person name="Mu C."/>
            <person name="Jiang W."/>
            <person name="Fu Q."/>
            <person name="Fu X."/>
            <person name="Miao Y."/>
            <person name="Liu J."/>
            <person name="Yu Q."/>
            <person name="Li R."/>
            <person name="Liao H."/>
            <person name="Li X."/>
            <person name="Kong Y."/>
            <person name="Jiang Z."/>
            <person name="Chourrout D."/>
            <person name="Li R."/>
            <person name="Bao Z."/>
        </authorList>
    </citation>
    <scope>NUCLEOTIDE SEQUENCE [LARGE SCALE GENOMIC DNA]</scope>
    <source>
        <strain evidence="4 5">PY_sf001</strain>
    </source>
</reference>
<dbReference type="Gene3D" id="1.10.630.10">
    <property type="entry name" value="Cytochrome P450"/>
    <property type="match status" value="1"/>
</dbReference>
<dbReference type="GO" id="GO:0005506">
    <property type="term" value="F:iron ion binding"/>
    <property type="evidence" value="ECO:0007669"/>
    <property type="project" value="InterPro"/>
</dbReference>
<dbReference type="STRING" id="6573.A0A210PXG8"/>
<dbReference type="Pfam" id="PF00067">
    <property type="entry name" value="p450"/>
    <property type="match status" value="1"/>
</dbReference>
<dbReference type="SUPFAM" id="SSF48264">
    <property type="entry name" value="Cytochrome P450"/>
    <property type="match status" value="1"/>
</dbReference>
<dbReference type="GO" id="GO:0006707">
    <property type="term" value="P:cholesterol catabolic process"/>
    <property type="evidence" value="ECO:0007669"/>
    <property type="project" value="InterPro"/>
</dbReference>
<dbReference type="GO" id="GO:0033781">
    <property type="term" value="F:cholesterol 24-hydroxylase activity"/>
    <property type="evidence" value="ECO:0007669"/>
    <property type="project" value="InterPro"/>
</dbReference>
<comment type="similarity">
    <text evidence="1 3">Belongs to the cytochrome P450 family.</text>
</comment>
<keyword evidence="2 3" id="KW-0408">Iron</keyword>
<dbReference type="InterPro" id="IPR036396">
    <property type="entry name" value="Cyt_P450_sf"/>
</dbReference>
<keyword evidence="3" id="KW-0560">Oxidoreductase</keyword>
<dbReference type="PRINTS" id="PR00463">
    <property type="entry name" value="EP450I"/>
</dbReference>
<gene>
    <name evidence="4" type="ORF">KP79_PYT09827</name>
</gene>
<evidence type="ECO:0000256" key="2">
    <source>
        <dbReference type="PIRSR" id="PIRSR602401-1"/>
    </source>
</evidence>
<name>A0A210PXG8_MIZYE</name>
<keyword evidence="3" id="KW-0503">Monooxygenase</keyword>
<keyword evidence="5" id="KW-1185">Reference proteome</keyword>
<dbReference type="InterPro" id="IPR039983">
    <property type="entry name" value="CYP46A1"/>
</dbReference>
<evidence type="ECO:0000256" key="3">
    <source>
        <dbReference type="RuleBase" id="RU000461"/>
    </source>
</evidence>
<organism evidence="4 5">
    <name type="scientific">Mizuhopecten yessoensis</name>
    <name type="common">Japanese scallop</name>
    <name type="synonym">Patinopecten yessoensis</name>
    <dbReference type="NCBI Taxonomy" id="6573"/>
    <lineage>
        <taxon>Eukaryota</taxon>
        <taxon>Metazoa</taxon>
        <taxon>Spiralia</taxon>
        <taxon>Lophotrochozoa</taxon>
        <taxon>Mollusca</taxon>
        <taxon>Bivalvia</taxon>
        <taxon>Autobranchia</taxon>
        <taxon>Pteriomorphia</taxon>
        <taxon>Pectinida</taxon>
        <taxon>Pectinoidea</taxon>
        <taxon>Pectinidae</taxon>
        <taxon>Mizuhopecten</taxon>
    </lineage>
</organism>
<comment type="caution">
    <text evidence="4">The sequence shown here is derived from an EMBL/GenBank/DDBJ whole genome shotgun (WGS) entry which is preliminary data.</text>
</comment>
<dbReference type="CDD" id="cd20613">
    <property type="entry name" value="CYP46A1-like"/>
    <property type="match status" value="1"/>
</dbReference>
<evidence type="ECO:0000313" key="5">
    <source>
        <dbReference type="Proteomes" id="UP000242188"/>
    </source>
</evidence>
<dbReference type="EMBL" id="NEDP02005416">
    <property type="protein sequence ID" value="OWF41183.1"/>
    <property type="molecule type" value="Genomic_DNA"/>
</dbReference>
<comment type="cofactor">
    <cofactor evidence="2">
        <name>heme</name>
        <dbReference type="ChEBI" id="CHEBI:30413"/>
    </cofactor>
</comment>
<dbReference type="PRINTS" id="PR00385">
    <property type="entry name" value="P450"/>
</dbReference>
<feature type="binding site" description="axial binding residue" evidence="2">
    <location>
        <position position="391"/>
    </location>
    <ligand>
        <name>heme</name>
        <dbReference type="ChEBI" id="CHEBI:30413"/>
    </ligand>
    <ligandPart>
        <name>Fe</name>
        <dbReference type="ChEBI" id="CHEBI:18248"/>
    </ligandPart>
</feature>